<dbReference type="PANTHER" id="PTHR44259">
    <property type="entry name" value="OS07G0183000 PROTEIN-RELATED"/>
    <property type="match status" value="1"/>
</dbReference>
<evidence type="ECO:0000313" key="2">
    <source>
        <dbReference type="EMBL" id="KAF6164885.1"/>
    </source>
</evidence>
<evidence type="ECO:0000313" key="3">
    <source>
        <dbReference type="Proteomes" id="UP000541444"/>
    </source>
</evidence>
<dbReference type="InterPro" id="IPR050942">
    <property type="entry name" value="F-box_BR-signaling"/>
</dbReference>
<proteinExistence type="predicted"/>
<dbReference type="Pfam" id="PF03478">
    <property type="entry name" value="Beta-prop_KIB1-4"/>
    <property type="match status" value="1"/>
</dbReference>
<organism evidence="2 3">
    <name type="scientific">Kingdonia uniflora</name>
    <dbReference type="NCBI Taxonomy" id="39325"/>
    <lineage>
        <taxon>Eukaryota</taxon>
        <taxon>Viridiplantae</taxon>
        <taxon>Streptophyta</taxon>
        <taxon>Embryophyta</taxon>
        <taxon>Tracheophyta</taxon>
        <taxon>Spermatophyta</taxon>
        <taxon>Magnoliopsida</taxon>
        <taxon>Ranunculales</taxon>
        <taxon>Circaeasteraceae</taxon>
        <taxon>Kingdonia</taxon>
    </lineage>
</organism>
<protein>
    <recommendedName>
        <fullName evidence="1">KIB1-4 beta-propeller domain-containing protein</fullName>
    </recommendedName>
</protein>
<reference evidence="2 3" key="1">
    <citation type="journal article" date="2020" name="IScience">
        <title>Genome Sequencing of the Endangered Kingdonia uniflora (Circaeasteraceae, Ranunculales) Reveals Potential Mechanisms of Evolutionary Specialization.</title>
        <authorList>
            <person name="Sun Y."/>
            <person name="Deng T."/>
            <person name="Zhang A."/>
            <person name="Moore M.J."/>
            <person name="Landis J.B."/>
            <person name="Lin N."/>
            <person name="Zhang H."/>
            <person name="Zhang X."/>
            <person name="Huang J."/>
            <person name="Zhang X."/>
            <person name="Sun H."/>
            <person name="Wang H."/>
        </authorList>
    </citation>
    <scope>NUCLEOTIDE SEQUENCE [LARGE SCALE GENOMIC DNA]</scope>
    <source>
        <strain evidence="2">TB1705</strain>
        <tissue evidence="2">Leaf</tissue>
    </source>
</reference>
<gene>
    <name evidence="2" type="ORF">GIB67_017088</name>
</gene>
<dbReference type="AlphaFoldDB" id="A0A7J7NCJ8"/>
<comment type="caution">
    <text evidence="2">The sequence shown here is derived from an EMBL/GenBank/DDBJ whole genome shotgun (WGS) entry which is preliminary data.</text>
</comment>
<dbReference type="OrthoDB" id="642536at2759"/>
<accession>A0A7J7NCJ8</accession>
<name>A0A7J7NCJ8_9MAGN</name>
<sequence length="359" mass="40886">MAVDWSLLERDPLEYIMKKMVILSDHIRFSSVCSSWRTIAVNSRCRLPNQFPGLMVTSEDTSKRIFLQCIPPVSGSSGLQYFSEHVIELPVSHKFSCRASSYGWLVLTNGGYKMFLYHPFIRVKFDLPSMGTLPYPITPHEAKLSKWYVKKAVLSANPTTTVDKSTIIVLVIYGLLEPSLAFCKLGDIVWSPIRVQYGSYYLDAIYYKDHFYAINAWGGLCVCKIGDDDGRPRVNQLFRFGTPFLIHLPTMSTGIWLNRVLEPNAKKWVKVNSLDESTFFVGINSSFSIRSADFLGYSKNCIYFTDDYSIVEDLVKRPFVFGTDNGIYNVADGSVEIIYPTDLWSTSLPIPMWVSRVPW</sequence>
<dbReference type="EMBL" id="JACGCM010000882">
    <property type="protein sequence ID" value="KAF6164885.1"/>
    <property type="molecule type" value="Genomic_DNA"/>
</dbReference>
<feature type="domain" description="KIB1-4 beta-propeller" evidence="1">
    <location>
        <begin position="86"/>
        <end position="328"/>
    </location>
</feature>
<evidence type="ECO:0000259" key="1">
    <source>
        <dbReference type="Pfam" id="PF03478"/>
    </source>
</evidence>
<keyword evidence="3" id="KW-1185">Reference proteome</keyword>
<dbReference type="InterPro" id="IPR005174">
    <property type="entry name" value="KIB1-4_b-propeller"/>
</dbReference>
<dbReference type="Proteomes" id="UP000541444">
    <property type="component" value="Unassembled WGS sequence"/>
</dbReference>